<reference evidence="1 2" key="1">
    <citation type="submission" date="2019-09" db="EMBL/GenBank/DDBJ databases">
        <authorList>
            <person name="Depoorter E."/>
        </authorList>
    </citation>
    <scope>NUCLEOTIDE SEQUENCE [LARGE SCALE GENOMIC DNA]</scope>
    <source>
        <strain evidence="1">LMG 24065</strain>
    </source>
</reference>
<dbReference type="AlphaFoldDB" id="A0A6P2M6Y7"/>
<protein>
    <submittedName>
        <fullName evidence="1">Uncharacterized protein</fullName>
    </submittedName>
</protein>
<evidence type="ECO:0000313" key="1">
    <source>
        <dbReference type="EMBL" id="VWB75784.1"/>
    </source>
</evidence>
<keyword evidence="2" id="KW-1185">Reference proteome</keyword>
<evidence type="ECO:0000313" key="2">
    <source>
        <dbReference type="Proteomes" id="UP000494125"/>
    </source>
</evidence>
<dbReference type="EMBL" id="CABVPN010000016">
    <property type="protein sequence ID" value="VWB75784.1"/>
    <property type="molecule type" value="Genomic_DNA"/>
</dbReference>
<name>A0A6P2M6Y7_9BURK</name>
<organism evidence="1 2">
    <name type="scientific">Burkholderia diffusa</name>
    <dbReference type="NCBI Taxonomy" id="488732"/>
    <lineage>
        <taxon>Bacteria</taxon>
        <taxon>Pseudomonadati</taxon>
        <taxon>Pseudomonadota</taxon>
        <taxon>Betaproteobacteria</taxon>
        <taxon>Burkholderiales</taxon>
        <taxon>Burkholderiaceae</taxon>
        <taxon>Burkholderia</taxon>
        <taxon>Burkholderia cepacia complex</taxon>
    </lineage>
</organism>
<dbReference type="RefSeq" id="WP_275404652.1">
    <property type="nucleotide sequence ID" value="NZ_CABVPN010000016.1"/>
</dbReference>
<gene>
    <name evidence="1" type="ORF">BDI24065_03603</name>
</gene>
<sequence length="41" mass="4574">MDKSVYTIIDGAAAQDEDICYVIDAGNEAEWSEDICYVIED</sequence>
<proteinExistence type="predicted"/>
<dbReference type="Proteomes" id="UP000494125">
    <property type="component" value="Unassembled WGS sequence"/>
</dbReference>
<dbReference type="GeneID" id="93031537"/>
<accession>A0A6P2M6Y7</accession>